<dbReference type="FunFam" id="3.40.190.80:FF:000003">
    <property type="entry name" value="PAP-specific phosphatase HAL2-like"/>
    <property type="match status" value="1"/>
</dbReference>
<dbReference type="EC" id="3.1.3.7" evidence="3"/>
<evidence type="ECO:0000256" key="10">
    <source>
        <dbReference type="PIRSR" id="PIRSR600760-2"/>
    </source>
</evidence>
<evidence type="ECO:0000256" key="6">
    <source>
        <dbReference type="ARBA" id="ARBA00022842"/>
    </source>
</evidence>
<dbReference type="InterPro" id="IPR006239">
    <property type="entry name" value="DPNP"/>
</dbReference>
<dbReference type="OrthoDB" id="411145at2759"/>
<feature type="binding site" evidence="10">
    <location>
        <position position="124"/>
    </location>
    <ligand>
        <name>Mg(2+)</name>
        <dbReference type="ChEBI" id="CHEBI:18420"/>
        <label>1</label>
        <note>catalytic</note>
    </ligand>
</feature>
<dbReference type="CDD" id="cd01517">
    <property type="entry name" value="PAP_phosphatase"/>
    <property type="match status" value="1"/>
</dbReference>
<keyword evidence="6 10" id="KW-0460">Magnesium</keyword>
<keyword evidence="5" id="KW-0378">Hydrolase</keyword>
<feature type="binding site" evidence="10">
    <location>
        <position position="285"/>
    </location>
    <ligand>
        <name>Mg(2+)</name>
        <dbReference type="ChEBI" id="CHEBI:18420"/>
        <label>1</label>
        <note>catalytic</note>
    </ligand>
</feature>
<name>A0A4P9XD50_9FUNG</name>
<dbReference type="PANTHER" id="PTHR43200">
    <property type="entry name" value="PHOSPHATASE"/>
    <property type="match status" value="1"/>
</dbReference>
<evidence type="ECO:0000256" key="5">
    <source>
        <dbReference type="ARBA" id="ARBA00022801"/>
    </source>
</evidence>
<comment type="cofactor">
    <cofactor evidence="1 10">
        <name>Mg(2+)</name>
        <dbReference type="ChEBI" id="CHEBI:18420"/>
    </cofactor>
</comment>
<dbReference type="InterPro" id="IPR000760">
    <property type="entry name" value="Inositol_monophosphatase-like"/>
</dbReference>
<dbReference type="SUPFAM" id="SSF56655">
    <property type="entry name" value="Carbohydrate phosphatase"/>
    <property type="match status" value="1"/>
</dbReference>
<evidence type="ECO:0000313" key="12">
    <source>
        <dbReference type="Proteomes" id="UP000274922"/>
    </source>
</evidence>
<evidence type="ECO:0000256" key="7">
    <source>
        <dbReference type="ARBA" id="ARBA00044466"/>
    </source>
</evidence>
<dbReference type="InterPro" id="IPR051090">
    <property type="entry name" value="Inositol_monoP_superfamily"/>
</dbReference>
<evidence type="ECO:0000256" key="2">
    <source>
        <dbReference type="ARBA" id="ARBA00009759"/>
    </source>
</evidence>
<dbReference type="PROSITE" id="PS00629">
    <property type="entry name" value="IMP_1"/>
    <property type="match status" value="1"/>
</dbReference>
<keyword evidence="12" id="KW-1185">Reference proteome</keyword>
<dbReference type="Gene3D" id="3.30.540.10">
    <property type="entry name" value="Fructose-1,6-Bisphosphatase, subunit A, domain 1"/>
    <property type="match status" value="1"/>
</dbReference>
<keyword evidence="4 10" id="KW-0479">Metal-binding</keyword>
<dbReference type="GO" id="GO:0000103">
    <property type="term" value="P:sulfate assimilation"/>
    <property type="evidence" value="ECO:0007669"/>
    <property type="project" value="TreeGrafter"/>
</dbReference>
<gene>
    <name evidence="11" type="ORF">CXG81DRAFT_502</name>
</gene>
<accession>A0A4P9XD50</accession>
<feature type="binding site" evidence="10">
    <location>
        <position position="126"/>
    </location>
    <ligand>
        <name>Mg(2+)</name>
        <dbReference type="ChEBI" id="CHEBI:18420"/>
        <label>1</label>
        <note>catalytic</note>
    </ligand>
</feature>
<dbReference type="GO" id="GO:0046872">
    <property type="term" value="F:metal ion binding"/>
    <property type="evidence" value="ECO:0007669"/>
    <property type="project" value="UniProtKB-KW"/>
</dbReference>
<sequence>AYDTEKAVAIAAVARACQLTHRVFHQLVADQVITKDDQSPVTVADYGAQAVVLHALAAAFPADPVVAEEAIEEGSASAAQLEAVRALVNGVLPTPLALADIKAAINRGAHDPSVDPQGRFWTLDPIDGTKGFLRGDQYAVCLCLIDRGVPQVAVMGGPNLPLSLASTAEAPIHQQAAAPRGALLIAVRGEGVEQRWLDVATGTVREGGVPVQMRATTAPSDAAFVEGVEHGHSDQATQNMVATRLGIRGHVQMDSQCKYAVLARGDADVYLRLPVKPGYREKIWDHAPGVLLVQEAGGIVTDMHGAPLDFTRGRTLVDQQGVIAASAHFHPLVMEVLRDAK</sequence>
<comment type="catalytic activity">
    <reaction evidence="8">
        <text>adenosine 3',5'-bisphosphate + H2O = AMP + phosphate</text>
        <dbReference type="Rhea" id="RHEA:10040"/>
        <dbReference type="ChEBI" id="CHEBI:15377"/>
        <dbReference type="ChEBI" id="CHEBI:43474"/>
        <dbReference type="ChEBI" id="CHEBI:58343"/>
        <dbReference type="ChEBI" id="CHEBI:456215"/>
        <dbReference type="EC" id="3.1.3.7"/>
    </reaction>
    <physiologicalReaction direction="left-to-right" evidence="8">
        <dbReference type="Rhea" id="RHEA:10041"/>
    </physiologicalReaction>
</comment>
<feature type="binding site" evidence="10">
    <location>
        <position position="127"/>
    </location>
    <ligand>
        <name>Mg(2+)</name>
        <dbReference type="ChEBI" id="CHEBI:18420"/>
        <label>1</label>
        <note>catalytic</note>
    </ligand>
</feature>
<comment type="catalytic activity">
    <reaction evidence="9">
        <text>3'-phosphoadenylyl sulfate + H2O = adenosine 5'-phosphosulfate + phosphate</text>
        <dbReference type="Rhea" id="RHEA:77639"/>
        <dbReference type="ChEBI" id="CHEBI:15377"/>
        <dbReference type="ChEBI" id="CHEBI:43474"/>
        <dbReference type="ChEBI" id="CHEBI:58243"/>
        <dbReference type="ChEBI" id="CHEBI:58339"/>
        <dbReference type="EC" id="3.1.3.7"/>
    </reaction>
    <physiologicalReaction direction="left-to-right" evidence="9">
        <dbReference type="Rhea" id="RHEA:77640"/>
    </physiologicalReaction>
</comment>
<comment type="catalytic activity">
    <reaction evidence="7">
        <text>adenosine 2',5'-bisphosphate + H2O = AMP + phosphate</text>
        <dbReference type="Rhea" id="RHEA:77643"/>
        <dbReference type="ChEBI" id="CHEBI:15377"/>
        <dbReference type="ChEBI" id="CHEBI:43474"/>
        <dbReference type="ChEBI" id="CHEBI:194156"/>
        <dbReference type="ChEBI" id="CHEBI:456215"/>
        <dbReference type="EC" id="3.1.3.7"/>
    </reaction>
    <physiologicalReaction direction="left-to-right" evidence="7">
        <dbReference type="Rhea" id="RHEA:77644"/>
    </physiologicalReaction>
</comment>
<dbReference type="GO" id="GO:0008441">
    <property type="term" value="F:3'(2'),5'-bisphosphate nucleotidase activity"/>
    <property type="evidence" value="ECO:0007669"/>
    <property type="project" value="UniProtKB-EC"/>
</dbReference>
<comment type="similarity">
    <text evidence="2">Belongs to the inositol monophosphatase superfamily.</text>
</comment>
<evidence type="ECO:0000256" key="4">
    <source>
        <dbReference type="ARBA" id="ARBA00022723"/>
    </source>
</evidence>
<evidence type="ECO:0000256" key="9">
    <source>
        <dbReference type="ARBA" id="ARBA00044484"/>
    </source>
</evidence>
<feature type="binding site" evidence="10">
    <location>
        <position position="68"/>
    </location>
    <ligand>
        <name>Mg(2+)</name>
        <dbReference type="ChEBI" id="CHEBI:18420"/>
        <label>1</label>
        <note>catalytic</note>
    </ligand>
</feature>
<reference evidence="12" key="1">
    <citation type="journal article" date="2018" name="Nat. Microbiol.">
        <title>Leveraging single-cell genomics to expand the fungal tree of life.</title>
        <authorList>
            <person name="Ahrendt S.R."/>
            <person name="Quandt C.A."/>
            <person name="Ciobanu D."/>
            <person name="Clum A."/>
            <person name="Salamov A."/>
            <person name="Andreopoulos B."/>
            <person name="Cheng J.F."/>
            <person name="Woyke T."/>
            <person name="Pelin A."/>
            <person name="Henrissat B."/>
            <person name="Reynolds N.K."/>
            <person name="Benny G.L."/>
            <person name="Smith M.E."/>
            <person name="James T.Y."/>
            <person name="Grigoriev I.V."/>
        </authorList>
    </citation>
    <scope>NUCLEOTIDE SEQUENCE [LARGE SCALE GENOMIC DNA]</scope>
    <source>
        <strain evidence="12">ATCC 52028</strain>
    </source>
</reference>
<protein>
    <recommendedName>
        <fullName evidence="3">3'(2'),5'-bisphosphate nucleotidase</fullName>
        <ecNumber evidence="3">3.1.3.7</ecNumber>
    </recommendedName>
</protein>
<evidence type="ECO:0000256" key="1">
    <source>
        <dbReference type="ARBA" id="ARBA00001946"/>
    </source>
</evidence>
<dbReference type="Proteomes" id="UP000274922">
    <property type="component" value="Unassembled WGS sequence"/>
</dbReference>
<evidence type="ECO:0000256" key="8">
    <source>
        <dbReference type="ARBA" id="ARBA00044479"/>
    </source>
</evidence>
<evidence type="ECO:0000313" key="11">
    <source>
        <dbReference type="EMBL" id="RKP03091.1"/>
    </source>
</evidence>
<organism evidence="11 12">
    <name type="scientific">Caulochytrium protostelioides</name>
    <dbReference type="NCBI Taxonomy" id="1555241"/>
    <lineage>
        <taxon>Eukaryota</taxon>
        <taxon>Fungi</taxon>
        <taxon>Fungi incertae sedis</taxon>
        <taxon>Chytridiomycota</taxon>
        <taxon>Chytridiomycota incertae sedis</taxon>
        <taxon>Chytridiomycetes</taxon>
        <taxon>Caulochytriales</taxon>
        <taxon>Caulochytriaceae</taxon>
        <taxon>Caulochytrium</taxon>
    </lineage>
</organism>
<dbReference type="EMBL" id="ML014129">
    <property type="protein sequence ID" value="RKP03091.1"/>
    <property type="molecule type" value="Genomic_DNA"/>
</dbReference>
<feature type="non-terminal residue" evidence="11">
    <location>
        <position position="1"/>
    </location>
</feature>
<evidence type="ECO:0000256" key="3">
    <source>
        <dbReference type="ARBA" id="ARBA00012633"/>
    </source>
</evidence>
<dbReference type="InterPro" id="IPR020583">
    <property type="entry name" value="Inositol_monoP_metal-BS"/>
</dbReference>
<dbReference type="AlphaFoldDB" id="A0A4P9XD50"/>
<dbReference type="Gene3D" id="3.40.190.80">
    <property type="match status" value="1"/>
</dbReference>
<dbReference type="NCBIfam" id="TIGR01330">
    <property type="entry name" value="bisphos_HAL2"/>
    <property type="match status" value="1"/>
</dbReference>
<feature type="non-terminal residue" evidence="11">
    <location>
        <position position="341"/>
    </location>
</feature>
<dbReference type="PANTHER" id="PTHR43200:SF6">
    <property type="entry name" value="3'(2'),5'-BISPHOSPHATE NUCLEOTIDASE"/>
    <property type="match status" value="1"/>
</dbReference>
<dbReference type="STRING" id="1555241.A0A4P9XD50"/>
<proteinExistence type="inferred from homology"/>
<dbReference type="Pfam" id="PF00459">
    <property type="entry name" value="Inositol_P"/>
    <property type="match status" value="1"/>
</dbReference>